<organism evidence="16 17">
    <name type="scientific">Caenorhabditis remanei</name>
    <name type="common">Caenorhabditis vulgaris</name>
    <dbReference type="NCBI Taxonomy" id="31234"/>
    <lineage>
        <taxon>Eukaryota</taxon>
        <taxon>Metazoa</taxon>
        <taxon>Ecdysozoa</taxon>
        <taxon>Nematoda</taxon>
        <taxon>Chromadorea</taxon>
        <taxon>Rhabditida</taxon>
        <taxon>Rhabditina</taxon>
        <taxon>Rhabditomorpha</taxon>
        <taxon>Rhabditoidea</taxon>
        <taxon>Rhabditidae</taxon>
        <taxon>Peloderinae</taxon>
        <taxon>Caenorhabditis</taxon>
    </lineage>
</organism>
<keyword evidence="10" id="KW-0807">Transducer</keyword>
<evidence type="ECO:0000256" key="6">
    <source>
        <dbReference type="ARBA" id="ARBA00023040"/>
    </source>
</evidence>
<evidence type="ECO:0000259" key="15">
    <source>
        <dbReference type="PROSITE" id="PS50259"/>
    </source>
</evidence>
<accession>A0A6A5GUK1</accession>
<name>A0A6A5GUK1_CAERE</name>
<dbReference type="InterPro" id="IPR000535">
    <property type="entry name" value="MSP_dom"/>
</dbReference>
<dbReference type="InterPro" id="IPR028082">
    <property type="entry name" value="Peripla_BP_I"/>
</dbReference>
<feature type="transmembrane region" description="Helical" evidence="13">
    <location>
        <begin position="858"/>
        <end position="879"/>
    </location>
</feature>
<dbReference type="InterPro" id="IPR002455">
    <property type="entry name" value="GPCR3_GABA-B"/>
</dbReference>
<evidence type="ECO:0000256" key="1">
    <source>
        <dbReference type="ARBA" id="ARBA00004651"/>
    </source>
</evidence>
<dbReference type="PROSITE" id="PS50202">
    <property type="entry name" value="MSP"/>
    <property type="match status" value="1"/>
</dbReference>
<keyword evidence="9" id="KW-0325">Glycoprotein</keyword>
<comment type="subcellular location">
    <subcellularLocation>
        <location evidence="1">Cell membrane</location>
        <topology evidence="1">Multi-pass membrane protein</topology>
    </subcellularLocation>
</comment>
<dbReference type="PRINTS" id="PR01177">
    <property type="entry name" value="GABAB1RECPTR"/>
</dbReference>
<feature type="transmembrane region" description="Helical" evidence="13">
    <location>
        <begin position="21"/>
        <end position="40"/>
    </location>
</feature>
<dbReference type="InterPro" id="IPR013783">
    <property type="entry name" value="Ig-like_fold"/>
</dbReference>
<keyword evidence="3 13" id="KW-0812">Transmembrane</keyword>
<reference evidence="16 17" key="1">
    <citation type="submission" date="2019-12" db="EMBL/GenBank/DDBJ databases">
        <title>Chromosome-level assembly of the Caenorhabditis remanei genome.</title>
        <authorList>
            <person name="Teterina A.A."/>
            <person name="Willis J.H."/>
            <person name="Phillips P.C."/>
        </authorList>
    </citation>
    <scope>NUCLEOTIDE SEQUENCE [LARGE SCALE GENOMIC DNA]</scope>
    <source>
        <strain evidence="16 17">PX506</strain>
        <tissue evidence="16">Whole organism</tissue>
    </source>
</reference>
<feature type="transmembrane region" description="Helical" evidence="13">
    <location>
        <begin position="85"/>
        <end position="103"/>
    </location>
</feature>
<keyword evidence="6" id="KW-0297">G-protein coupled receptor</keyword>
<feature type="domain" description="G-protein coupled receptors family 3 profile" evidence="15">
    <location>
        <begin position="687"/>
        <end position="954"/>
    </location>
</feature>
<evidence type="ECO:0000256" key="2">
    <source>
        <dbReference type="ARBA" id="ARBA00022475"/>
    </source>
</evidence>
<dbReference type="KEGG" id="crq:GCK72_014611"/>
<feature type="transmembrane region" description="Helical" evidence="13">
    <location>
        <begin position="899"/>
        <end position="917"/>
    </location>
</feature>
<dbReference type="InterPro" id="IPR008962">
    <property type="entry name" value="PapD-like_sf"/>
</dbReference>
<keyword evidence="8" id="KW-0675">Receptor</keyword>
<feature type="transmembrane region" description="Helical" evidence="13">
    <location>
        <begin position="686"/>
        <end position="712"/>
    </location>
</feature>
<dbReference type="Pfam" id="PF00003">
    <property type="entry name" value="7tm_3"/>
    <property type="match status" value="1"/>
</dbReference>
<dbReference type="PRINTS" id="PR00248">
    <property type="entry name" value="GPCRMGR"/>
</dbReference>
<comment type="caution">
    <text evidence="16">The sequence shown here is derived from an EMBL/GenBank/DDBJ whole genome shotgun (WGS) entry which is preliminary data.</text>
</comment>
<evidence type="ECO:0000313" key="16">
    <source>
        <dbReference type="EMBL" id="KAF1758153.1"/>
    </source>
</evidence>
<dbReference type="GO" id="GO:0004965">
    <property type="term" value="F:G protein-coupled GABA receptor activity"/>
    <property type="evidence" value="ECO:0007669"/>
    <property type="project" value="InterPro"/>
</dbReference>
<evidence type="ECO:0000256" key="9">
    <source>
        <dbReference type="ARBA" id="ARBA00023180"/>
    </source>
</evidence>
<feature type="compositionally biased region" description="Polar residues" evidence="12">
    <location>
        <begin position="972"/>
        <end position="989"/>
    </location>
</feature>
<evidence type="ECO:0000256" key="12">
    <source>
        <dbReference type="SAM" id="MobiDB-lite"/>
    </source>
</evidence>
<feature type="transmembrane region" description="Helical" evidence="13">
    <location>
        <begin position="724"/>
        <end position="743"/>
    </location>
</feature>
<dbReference type="InterPro" id="IPR000337">
    <property type="entry name" value="GPCR_3"/>
</dbReference>
<dbReference type="CTD" id="9828875"/>
<gene>
    <name evidence="16" type="ORF">GCK72_014611</name>
</gene>
<dbReference type="Gene3D" id="3.40.50.2300">
    <property type="match status" value="2"/>
</dbReference>
<feature type="domain" description="MSP" evidence="14">
    <location>
        <begin position="126"/>
        <end position="244"/>
    </location>
</feature>
<feature type="transmembrane region" description="Helical" evidence="13">
    <location>
        <begin position="60"/>
        <end position="78"/>
    </location>
</feature>
<dbReference type="PANTHER" id="PTHR10519:SF74">
    <property type="entry name" value="GAMMA-AMINOBUTYRIC ACID TYPE B RECEPTOR SUBUNIT 2"/>
    <property type="match status" value="1"/>
</dbReference>
<evidence type="ECO:0000256" key="10">
    <source>
        <dbReference type="ARBA" id="ARBA00023224"/>
    </source>
</evidence>
<dbReference type="EMBL" id="WUAV01000004">
    <property type="protein sequence ID" value="KAF1758153.1"/>
    <property type="molecule type" value="Genomic_DNA"/>
</dbReference>
<feature type="transmembrane region" description="Helical" evidence="13">
    <location>
        <begin position="923"/>
        <end position="944"/>
    </location>
</feature>
<dbReference type="PROSITE" id="PS50259">
    <property type="entry name" value="G_PROTEIN_RECEP_F3_4"/>
    <property type="match status" value="1"/>
</dbReference>
<sequence length="1033" mass="117585">MRICCIIQILVFLYMKWDPKTASTSTLVLLVFYLYFYSYYIFCDEKEIPFVRFDEEDWNYLSNICPFFVIAVSWTYMFTVRQPEFVLHCAYHVIICIFSMNLYKIKSDDRVSLNQIAMAQSVPPGDIQTQPNAKIVFNAPYDDKHTYHIKVINSSARRIGYGIKPTNMKRLGVDPSCGVLDPKEAVLLAVSCDAFAFGQEDTNNDRITVEWTNTPDGAAKQFRREWFQGDGMTETKSDIDELDQRSMIIHWLISLLFAVGAVENYDGDEELSCKRRHGGIPLPLGVFTVQKEGFPDALPAIRTALSHVHTRSCILQGYRLEMIVKDTHCKTSQGMKALFDLIASRPRPVAILGGQCTEVNEPIAMALKYWQIVQLSYAETHAKFASSDSHELFPTFFRVVPGNRNTNMAKCKFVNHFGWKRVGTVKQNDQPRYALPHEALTTRLEHGFGVKIVHTAGVNWEQIETVGAELDELKERDVRIILVDVDEEMAATVICAGYHRGMYGDNYVWILPGYHSDKWLNKTHDNCTAEEMKEAARNHFSVEFALTRRDVDTKIVGNTRAGDVWEEISKLDPNNTWRGYLYDGLWTLAIALSHSMGDNAEFSHHKMIEAIDNSSFQGLTGKVKFVNNERLGLVDIKQWSEGQYIPFAMYDGAEDEFKIIESTSKGWSPPLDSTITERRREHISSLLFLAMSLLALIGIFLALIFLLINFRYRNHRFIKMSSPNLNNIIIAGSICTFASVIMLGLDTRIVSPDGFVWLCYMKTWTLCLGFTLSFGAMFSKTWRVHSIFTNIRMDRKAIKDSKLFLILGVLLFIDLCVLVTWAFISPFSYTVTELPHIPEDNIVIIPEVEKCYSSHSGVFQAVLYAVKGVLMILGCFLAWETRHVNVPALNDSKYIGTSVYCCVVMSVLGLSTSVILQERVNEMFSLASFFVIFSTTLTLCLVFVPKVIELARNPVGNEPRAYRRGLMKSVVAKTSQPMSPQPRSDSSGDLMNKAESENKLRRRYLHQKSTQLWDLVEKLRARGDTQFLQQGMI</sequence>
<evidence type="ECO:0000313" key="17">
    <source>
        <dbReference type="Proteomes" id="UP000483820"/>
    </source>
</evidence>
<feature type="transmembrane region" description="Helical" evidence="13">
    <location>
        <begin position="763"/>
        <end position="782"/>
    </location>
</feature>
<dbReference type="GeneID" id="9828875"/>
<dbReference type="GO" id="GO:0007214">
    <property type="term" value="P:gamma-aminobutyric acid signaling pathway"/>
    <property type="evidence" value="ECO:0007669"/>
    <property type="project" value="TreeGrafter"/>
</dbReference>
<keyword evidence="5 13" id="KW-1133">Transmembrane helix</keyword>
<feature type="region of interest" description="Disordered" evidence="12">
    <location>
        <begin position="971"/>
        <end position="993"/>
    </location>
</feature>
<dbReference type="GO" id="GO:0038039">
    <property type="term" value="C:G protein-coupled receptor heterodimeric complex"/>
    <property type="evidence" value="ECO:0007669"/>
    <property type="project" value="TreeGrafter"/>
</dbReference>
<dbReference type="PRINTS" id="PR01176">
    <property type="entry name" value="GABABRECEPTR"/>
</dbReference>
<evidence type="ECO:0000256" key="11">
    <source>
        <dbReference type="ARBA" id="ARBA00073785"/>
    </source>
</evidence>
<dbReference type="RefSeq" id="XP_053585145.1">
    <property type="nucleotide sequence ID" value="XM_053730373.1"/>
</dbReference>
<evidence type="ECO:0000256" key="7">
    <source>
        <dbReference type="ARBA" id="ARBA00023136"/>
    </source>
</evidence>
<dbReference type="Pfam" id="PF00635">
    <property type="entry name" value="Motile_Sperm"/>
    <property type="match status" value="1"/>
</dbReference>
<evidence type="ECO:0000259" key="14">
    <source>
        <dbReference type="PROSITE" id="PS50202"/>
    </source>
</evidence>
<evidence type="ECO:0000256" key="3">
    <source>
        <dbReference type="ARBA" id="ARBA00022692"/>
    </source>
</evidence>
<protein>
    <recommendedName>
        <fullName evidence="11">Gamma-aminobutyric acid type B receptor subunit 2</fullName>
    </recommendedName>
</protein>
<keyword evidence="2" id="KW-1003">Cell membrane</keyword>
<dbReference type="CDD" id="cd06366">
    <property type="entry name" value="PBP1_GABAb_receptor"/>
    <property type="match status" value="1"/>
</dbReference>
<dbReference type="SUPFAM" id="SSF49354">
    <property type="entry name" value="PapD-like"/>
    <property type="match status" value="1"/>
</dbReference>
<dbReference type="FunFam" id="3.40.50.2300:FF:000063">
    <property type="entry name" value="Gamma-aminobutyric acid type B receptor subunit"/>
    <property type="match status" value="1"/>
</dbReference>
<keyword evidence="4" id="KW-0732">Signal</keyword>
<dbReference type="Pfam" id="PF01094">
    <property type="entry name" value="ANF_receptor"/>
    <property type="match status" value="1"/>
</dbReference>
<dbReference type="AlphaFoldDB" id="A0A6A5GUK1"/>
<feature type="transmembrane region" description="Helical" evidence="13">
    <location>
        <begin position="803"/>
        <end position="824"/>
    </location>
</feature>
<dbReference type="InterPro" id="IPR001828">
    <property type="entry name" value="ANF_lig-bd_rcpt"/>
</dbReference>
<dbReference type="PANTHER" id="PTHR10519">
    <property type="entry name" value="GABA-B RECEPTOR"/>
    <property type="match status" value="1"/>
</dbReference>
<dbReference type="Proteomes" id="UP000483820">
    <property type="component" value="Chromosome IV"/>
</dbReference>
<dbReference type="SUPFAM" id="SSF53822">
    <property type="entry name" value="Periplasmic binding protein-like I"/>
    <property type="match status" value="1"/>
</dbReference>
<evidence type="ECO:0000256" key="4">
    <source>
        <dbReference type="ARBA" id="ARBA00022729"/>
    </source>
</evidence>
<evidence type="ECO:0000256" key="8">
    <source>
        <dbReference type="ARBA" id="ARBA00023170"/>
    </source>
</evidence>
<dbReference type="InterPro" id="IPR017978">
    <property type="entry name" value="GPCR_3_C"/>
</dbReference>
<dbReference type="Gene3D" id="2.60.40.10">
    <property type="entry name" value="Immunoglobulins"/>
    <property type="match status" value="1"/>
</dbReference>
<proteinExistence type="predicted"/>
<evidence type="ECO:0000256" key="5">
    <source>
        <dbReference type="ARBA" id="ARBA00022989"/>
    </source>
</evidence>
<keyword evidence="7 13" id="KW-0472">Membrane</keyword>
<evidence type="ECO:0000256" key="13">
    <source>
        <dbReference type="SAM" id="Phobius"/>
    </source>
</evidence>